<protein>
    <recommendedName>
        <fullName evidence="2">Pherophorin domain-containing protein</fullName>
    </recommendedName>
</protein>
<evidence type="ECO:0000256" key="1">
    <source>
        <dbReference type="SAM" id="MobiDB-lite"/>
    </source>
</evidence>
<keyword evidence="4" id="KW-1185">Reference proteome</keyword>
<dbReference type="Proteomes" id="UP000001058">
    <property type="component" value="Unassembled WGS sequence"/>
</dbReference>
<dbReference type="AlphaFoldDB" id="D8U6C1"/>
<evidence type="ECO:0000259" key="2">
    <source>
        <dbReference type="Pfam" id="PF12499"/>
    </source>
</evidence>
<reference evidence="3 4" key="1">
    <citation type="journal article" date="2010" name="Science">
        <title>Genomic analysis of organismal complexity in the multicellular green alga Volvox carteri.</title>
        <authorList>
            <person name="Prochnik S.E."/>
            <person name="Umen J."/>
            <person name="Nedelcu A.M."/>
            <person name="Hallmann A."/>
            <person name="Miller S.M."/>
            <person name="Nishii I."/>
            <person name="Ferris P."/>
            <person name="Kuo A."/>
            <person name="Mitros T."/>
            <person name="Fritz-Laylin L.K."/>
            <person name="Hellsten U."/>
            <person name="Chapman J."/>
            <person name="Simakov O."/>
            <person name="Rensing S.A."/>
            <person name="Terry A."/>
            <person name="Pangilinan J."/>
            <person name="Kapitonov V."/>
            <person name="Jurka J."/>
            <person name="Salamov A."/>
            <person name="Shapiro H."/>
            <person name="Schmutz J."/>
            <person name="Grimwood J."/>
            <person name="Lindquist E."/>
            <person name="Lucas S."/>
            <person name="Grigoriev I.V."/>
            <person name="Schmitt R."/>
            <person name="Kirk D."/>
            <person name="Rokhsar D.S."/>
        </authorList>
    </citation>
    <scope>NUCLEOTIDE SEQUENCE [LARGE SCALE GENOMIC DNA]</scope>
    <source>
        <strain evidence="4">f. Nagariensis / Eve</strain>
    </source>
</reference>
<proteinExistence type="predicted"/>
<dbReference type="EMBL" id="GL378362">
    <property type="protein sequence ID" value="EFJ44689.1"/>
    <property type="molecule type" value="Genomic_DNA"/>
</dbReference>
<name>D8U6C1_VOLCA</name>
<dbReference type="GeneID" id="9624182"/>
<accession>D8U6C1</accession>
<dbReference type="KEGG" id="vcn:VOLCADRAFT_94999"/>
<dbReference type="OrthoDB" id="530420at2759"/>
<evidence type="ECO:0000313" key="4">
    <source>
        <dbReference type="Proteomes" id="UP000001058"/>
    </source>
</evidence>
<evidence type="ECO:0000313" key="3">
    <source>
        <dbReference type="EMBL" id="EFJ44689.1"/>
    </source>
</evidence>
<feature type="compositionally biased region" description="Pro residues" evidence="1">
    <location>
        <begin position="63"/>
        <end position="95"/>
    </location>
</feature>
<sequence length="302" mass="32334">MEILARSTCEKFSTTVKATLNGVPTKVGPWFDYPQTAPQGTVVLKLTDLGLGIDTKVSEDPPRYPPPSPPSPMPPSPPSPMPPSPPSPMPPSPPSPVPPCKLLCPLAAGAASVPLFIGADSGQWPLGPAPSCLNGSLEVQCAPPVASKCHCESKVYSTPFVAQREIRTLPGRTRGMKMYCFNITVREPLEQNSPCGDSNVLSKVEFWADDNLRRSIAAIGLKPSGATTMRFLSPSWGPVGDDILKVSPIRWTKAQADGGRICLELSRGTDLNSFCVAGNNTCWLFLFNESGKCCPLYRTTLP</sequence>
<organism evidence="4">
    <name type="scientific">Volvox carteri f. nagariensis</name>
    <dbReference type="NCBI Taxonomy" id="3068"/>
    <lineage>
        <taxon>Eukaryota</taxon>
        <taxon>Viridiplantae</taxon>
        <taxon>Chlorophyta</taxon>
        <taxon>core chlorophytes</taxon>
        <taxon>Chlorophyceae</taxon>
        <taxon>CS clade</taxon>
        <taxon>Chlamydomonadales</taxon>
        <taxon>Volvocaceae</taxon>
        <taxon>Volvox</taxon>
    </lineage>
</organism>
<feature type="region of interest" description="Disordered" evidence="1">
    <location>
        <begin position="53"/>
        <end position="95"/>
    </location>
</feature>
<dbReference type="InParanoid" id="D8U6C1"/>
<dbReference type="InterPro" id="IPR024616">
    <property type="entry name" value="Pherophorin"/>
</dbReference>
<dbReference type="Pfam" id="PF12499">
    <property type="entry name" value="DUF3707"/>
    <property type="match status" value="1"/>
</dbReference>
<feature type="domain" description="Pherophorin" evidence="2">
    <location>
        <begin position="148"/>
        <end position="295"/>
    </location>
</feature>
<gene>
    <name evidence="3" type="ORF">VOLCADRAFT_94999</name>
</gene>
<dbReference type="RefSeq" id="XP_002954265.1">
    <property type="nucleotide sequence ID" value="XM_002954219.1"/>
</dbReference>